<feature type="transmembrane region" description="Helical" evidence="1">
    <location>
        <begin position="143"/>
        <end position="167"/>
    </location>
</feature>
<dbReference type="RefSeq" id="WP_380502442.1">
    <property type="nucleotide sequence ID" value="NZ_JBHEZX010000002.1"/>
</dbReference>
<reference evidence="2 3" key="1">
    <citation type="submission" date="2024-09" db="EMBL/GenBank/DDBJ databases">
        <authorList>
            <person name="Lee S.D."/>
        </authorList>
    </citation>
    <scope>NUCLEOTIDE SEQUENCE [LARGE SCALE GENOMIC DNA]</scope>
    <source>
        <strain evidence="2 3">N1-1</strain>
    </source>
</reference>
<feature type="transmembrane region" description="Helical" evidence="1">
    <location>
        <begin position="9"/>
        <end position="26"/>
    </location>
</feature>
<gene>
    <name evidence="2" type="ORF">ACEZDG_04305</name>
</gene>
<proteinExistence type="predicted"/>
<keyword evidence="1" id="KW-0472">Membrane</keyword>
<organism evidence="2 3">
    <name type="scientific">Streptacidiphilus alkalitolerans</name>
    <dbReference type="NCBI Taxonomy" id="3342712"/>
    <lineage>
        <taxon>Bacteria</taxon>
        <taxon>Bacillati</taxon>
        <taxon>Actinomycetota</taxon>
        <taxon>Actinomycetes</taxon>
        <taxon>Kitasatosporales</taxon>
        <taxon>Streptomycetaceae</taxon>
        <taxon>Streptacidiphilus</taxon>
    </lineage>
</organism>
<evidence type="ECO:0000313" key="2">
    <source>
        <dbReference type="EMBL" id="MFC1408495.1"/>
    </source>
</evidence>
<protein>
    <submittedName>
        <fullName evidence="2">VC0807 family protein</fullName>
    </submittedName>
</protein>
<dbReference type="EMBL" id="JBHEZX010000002">
    <property type="protein sequence ID" value="MFC1408495.1"/>
    <property type="molecule type" value="Genomic_DNA"/>
</dbReference>
<keyword evidence="1" id="KW-1133">Transmembrane helix</keyword>
<accession>A0ABV6V449</accession>
<feature type="transmembrane region" description="Helical" evidence="1">
    <location>
        <begin position="179"/>
        <end position="197"/>
    </location>
</feature>
<keyword evidence="3" id="KW-1185">Reference proteome</keyword>
<sequence>MPAGGARRALVLLVDVALPLAAYYGLRALGVGSRPALIASALVPVVSAAVQFGRRRHLDPMAAFVTAVMLLGLVASLVSGSTRVILARDGWVTALAGVWFLGSVRARRPLVFEGARPLLEGRFRSDGTSWDVLWERSPQFRRIWRVSTVIWAAAMVADGAVRVVAAYTLPVDEVPLLNALLWPVTLVLLQVVNGVYYEIAGLWRITRPPPQTGWRCVGVPGS</sequence>
<dbReference type="Proteomes" id="UP001592582">
    <property type="component" value="Unassembled WGS sequence"/>
</dbReference>
<comment type="caution">
    <text evidence="2">The sequence shown here is derived from an EMBL/GenBank/DDBJ whole genome shotgun (WGS) entry which is preliminary data.</text>
</comment>
<evidence type="ECO:0000256" key="1">
    <source>
        <dbReference type="SAM" id="Phobius"/>
    </source>
</evidence>
<feature type="transmembrane region" description="Helical" evidence="1">
    <location>
        <begin position="62"/>
        <end position="79"/>
    </location>
</feature>
<evidence type="ECO:0000313" key="3">
    <source>
        <dbReference type="Proteomes" id="UP001592582"/>
    </source>
</evidence>
<dbReference type="NCBIfam" id="NF041646">
    <property type="entry name" value="VC0807_fam"/>
    <property type="match status" value="1"/>
</dbReference>
<name>A0ABV6V449_9ACTN</name>
<keyword evidence="1" id="KW-0812">Transmembrane</keyword>